<accession>A0A842D031</accession>
<dbReference type="AlphaFoldDB" id="A0A842D031"/>
<dbReference type="EMBL" id="JAARZA010000008">
    <property type="protein sequence ID" value="MBC2241820.1"/>
    <property type="molecule type" value="Genomic_DNA"/>
</dbReference>
<dbReference type="RefSeq" id="WP_185369379.1">
    <property type="nucleotide sequence ID" value="NZ_JAARMZ010000016.1"/>
</dbReference>
<dbReference type="Gene3D" id="3.40.5.20">
    <property type="entry name" value="YqbF domain"/>
    <property type="match status" value="1"/>
</dbReference>
<dbReference type="EMBL" id="JAARWW010000005">
    <property type="protein sequence ID" value="MBC2004440.1"/>
    <property type="molecule type" value="Genomic_DNA"/>
</dbReference>
<dbReference type="InterPro" id="IPR036840">
    <property type="entry name" value="YqbF_dom_sf"/>
</dbReference>
<name>A0A842D031_9LIST</name>
<dbReference type="Proteomes" id="UP000553016">
    <property type="component" value="Unassembled WGS sequence"/>
</dbReference>
<reference evidence="5 6" key="1">
    <citation type="submission" date="2020-03" db="EMBL/GenBank/DDBJ databases">
        <title>Soil Listeria distribution.</title>
        <authorList>
            <person name="Liao J."/>
            <person name="Wiedmann M."/>
        </authorList>
    </citation>
    <scope>NUCLEOTIDE SEQUENCE [LARGE SCALE GENOMIC DNA]</scope>
    <source>
        <strain evidence="4 6">FSL L7-0149</strain>
        <strain evidence="3 5">FSL L7-0435</strain>
    </source>
</reference>
<dbReference type="Proteomes" id="UP000546806">
    <property type="component" value="Unassembled WGS sequence"/>
</dbReference>
<organism evidence="3 5">
    <name type="scientific">Listeria booriae</name>
    <dbReference type="NCBI Taxonomy" id="1552123"/>
    <lineage>
        <taxon>Bacteria</taxon>
        <taxon>Bacillati</taxon>
        <taxon>Bacillota</taxon>
        <taxon>Bacilli</taxon>
        <taxon>Bacillales</taxon>
        <taxon>Listeriaceae</taxon>
        <taxon>Listeria</taxon>
    </lineage>
</organism>
<feature type="coiled-coil region" evidence="1">
    <location>
        <begin position="54"/>
        <end position="93"/>
    </location>
</feature>
<evidence type="ECO:0000313" key="3">
    <source>
        <dbReference type="EMBL" id="MBC2004440.1"/>
    </source>
</evidence>
<feature type="domain" description="Uncharacterised protein YqbF N-terminal" evidence="2">
    <location>
        <begin position="19"/>
        <end position="47"/>
    </location>
</feature>
<evidence type="ECO:0000259" key="2">
    <source>
        <dbReference type="Pfam" id="PF14553"/>
    </source>
</evidence>
<keyword evidence="1" id="KW-0175">Coiled coil</keyword>
<evidence type="ECO:0000256" key="1">
    <source>
        <dbReference type="SAM" id="Coils"/>
    </source>
</evidence>
<sequence>MPKYTAELKEGENFALVPFGLSFKKGQVVEISEDAYNYLQENSLFEVKIDASLNKAEQKRVDAAEKALSELTVESEQLQLDACQKSIDAVKDEEAKAALQHKLDELIATKPPANKD</sequence>
<gene>
    <name evidence="3" type="ORF">HCA78_11720</name>
    <name evidence="4" type="ORF">HCB35_15190</name>
</gene>
<dbReference type="Pfam" id="PF14553">
    <property type="entry name" value="YqbF"/>
    <property type="match status" value="1"/>
</dbReference>
<evidence type="ECO:0000313" key="4">
    <source>
        <dbReference type="EMBL" id="MBC2241820.1"/>
    </source>
</evidence>
<evidence type="ECO:0000313" key="6">
    <source>
        <dbReference type="Proteomes" id="UP000553016"/>
    </source>
</evidence>
<dbReference type="InterPro" id="IPR027926">
    <property type="entry name" value="YqbF_N"/>
</dbReference>
<dbReference type="SUPFAM" id="SSF160059">
    <property type="entry name" value="PriA/YqbF domain"/>
    <property type="match status" value="1"/>
</dbReference>
<proteinExistence type="predicted"/>
<protein>
    <recommendedName>
        <fullName evidence="2">Uncharacterized protein YqbF N-terminal domain-containing protein</fullName>
    </recommendedName>
</protein>
<comment type="caution">
    <text evidence="3">The sequence shown here is derived from an EMBL/GenBank/DDBJ whole genome shotgun (WGS) entry which is preliminary data.</text>
</comment>
<evidence type="ECO:0000313" key="5">
    <source>
        <dbReference type="Proteomes" id="UP000546806"/>
    </source>
</evidence>